<sequence length="175" mass="18913">MAKTRVQKEQTVSELTDILKNSKGVVFADYRGLSVKEISELRKRARAEGTKVLVAKLTLVRKALKDAGLDINLDMEVPTAMAYSMDDEVTPAKILAKFAADTKKLELLAGIFEGKLLGSVEIKALSKLPGKQELRGQVVSVIAGPMRGLVLVMSGVQRSLLYALKAIVEKTGTTA</sequence>
<dbReference type="Gene3D" id="6.10.250.290">
    <property type="match status" value="1"/>
</dbReference>
<dbReference type="InterPro" id="IPR001790">
    <property type="entry name" value="Ribosomal_uL10"/>
</dbReference>
<dbReference type="Gene3D" id="3.30.70.1730">
    <property type="match status" value="1"/>
</dbReference>
<evidence type="ECO:0000256" key="2">
    <source>
        <dbReference type="ARBA" id="ARBA00022980"/>
    </source>
</evidence>
<protein>
    <recommendedName>
        <fullName evidence="4 5">Large ribosomal subunit protein uL10</fullName>
    </recommendedName>
</protein>
<dbReference type="Pfam" id="PF00466">
    <property type="entry name" value="Ribosomal_L10"/>
    <property type="match status" value="1"/>
</dbReference>
<reference evidence="6 7" key="1">
    <citation type="journal article" date="2016" name="Nat. Commun.">
        <title>Thousands of microbial genomes shed light on interconnected biogeochemical processes in an aquifer system.</title>
        <authorList>
            <person name="Anantharaman K."/>
            <person name="Brown C.T."/>
            <person name="Hug L.A."/>
            <person name="Sharon I."/>
            <person name="Castelle C.J."/>
            <person name="Probst A.J."/>
            <person name="Thomas B.C."/>
            <person name="Singh A."/>
            <person name="Wilkins M.J."/>
            <person name="Karaoz U."/>
            <person name="Brodie E.L."/>
            <person name="Williams K.H."/>
            <person name="Hubbard S.S."/>
            <person name="Banfield J.F."/>
        </authorList>
    </citation>
    <scope>NUCLEOTIDE SEQUENCE [LARGE SCALE GENOMIC DNA]</scope>
</reference>
<dbReference type="HAMAP" id="MF_00362">
    <property type="entry name" value="Ribosomal_uL10"/>
    <property type="match status" value="1"/>
</dbReference>
<keyword evidence="5" id="KW-0694">RNA-binding</keyword>
<evidence type="ECO:0000313" key="6">
    <source>
        <dbReference type="EMBL" id="OGE86041.1"/>
    </source>
</evidence>
<dbReference type="CDD" id="cd05797">
    <property type="entry name" value="Ribosomal_L10"/>
    <property type="match status" value="1"/>
</dbReference>
<dbReference type="InterPro" id="IPR002363">
    <property type="entry name" value="Ribosomal_uL10_CS_bac"/>
</dbReference>
<keyword evidence="3 5" id="KW-0687">Ribonucleoprotein</keyword>
<keyword evidence="2 5" id="KW-0689">Ribosomal protein</keyword>
<dbReference type="STRING" id="1817832.A3J48_03350"/>
<dbReference type="GO" id="GO:0015934">
    <property type="term" value="C:large ribosomal subunit"/>
    <property type="evidence" value="ECO:0007669"/>
    <property type="project" value="InterPro"/>
</dbReference>
<accession>A0A1F5P7Y7</accession>
<evidence type="ECO:0000256" key="5">
    <source>
        <dbReference type="HAMAP-Rule" id="MF_00362"/>
    </source>
</evidence>
<gene>
    <name evidence="5" type="primary">rplJ</name>
    <name evidence="6" type="ORF">A3J48_03350</name>
</gene>
<dbReference type="GO" id="GO:0003735">
    <property type="term" value="F:structural constituent of ribosome"/>
    <property type="evidence" value="ECO:0007669"/>
    <property type="project" value="InterPro"/>
</dbReference>
<dbReference type="GO" id="GO:0070180">
    <property type="term" value="F:large ribosomal subunit rRNA binding"/>
    <property type="evidence" value="ECO:0007669"/>
    <property type="project" value="UniProtKB-UniRule"/>
</dbReference>
<comment type="function">
    <text evidence="5">Forms part of the ribosomal stalk, playing a central role in the interaction of the ribosome with GTP-bound translation factors.</text>
</comment>
<comment type="similarity">
    <text evidence="1 5">Belongs to the universal ribosomal protein uL10 family.</text>
</comment>
<dbReference type="InterPro" id="IPR022973">
    <property type="entry name" value="Ribosomal_uL10_bac"/>
</dbReference>
<proteinExistence type="inferred from homology"/>
<evidence type="ECO:0000256" key="1">
    <source>
        <dbReference type="ARBA" id="ARBA00008889"/>
    </source>
</evidence>
<dbReference type="EMBL" id="MFES01000016">
    <property type="protein sequence ID" value="OGE86041.1"/>
    <property type="molecule type" value="Genomic_DNA"/>
</dbReference>
<dbReference type="InterPro" id="IPR043141">
    <property type="entry name" value="Ribosomal_uL10-like_sf"/>
</dbReference>
<evidence type="ECO:0000256" key="3">
    <source>
        <dbReference type="ARBA" id="ARBA00023274"/>
    </source>
</evidence>
<comment type="subunit">
    <text evidence="5">Part of the ribosomal stalk of the 50S ribosomal subunit. The N-terminus interacts with L11 and the large rRNA to form the base of the stalk. The C-terminus forms an elongated spine to which L12 dimers bind in a sequential fashion forming a multimeric L10(L12)X complex.</text>
</comment>
<dbReference type="Proteomes" id="UP000176786">
    <property type="component" value="Unassembled WGS sequence"/>
</dbReference>
<dbReference type="GO" id="GO:0006412">
    <property type="term" value="P:translation"/>
    <property type="evidence" value="ECO:0007669"/>
    <property type="project" value="UniProtKB-UniRule"/>
</dbReference>
<organism evidence="6 7">
    <name type="scientific">Candidatus Doudnabacteria bacterium RIFCSPHIGHO2_02_FULL_46_11</name>
    <dbReference type="NCBI Taxonomy" id="1817832"/>
    <lineage>
        <taxon>Bacteria</taxon>
        <taxon>Candidatus Doudnaibacteriota</taxon>
    </lineage>
</organism>
<dbReference type="PANTHER" id="PTHR11560">
    <property type="entry name" value="39S RIBOSOMAL PROTEIN L10, MITOCHONDRIAL"/>
    <property type="match status" value="1"/>
</dbReference>
<dbReference type="SUPFAM" id="SSF160369">
    <property type="entry name" value="Ribosomal protein L10-like"/>
    <property type="match status" value="1"/>
</dbReference>
<evidence type="ECO:0000256" key="4">
    <source>
        <dbReference type="ARBA" id="ARBA00035202"/>
    </source>
</evidence>
<dbReference type="PROSITE" id="PS01109">
    <property type="entry name" value="RIBOSOMAL_L10"/>
    <property type="match status" value="1"/>
</dbReference>
<evidence type="ECO:0000313" key="7">
    <source>
        <dbReference type="Proteomes" id="UP000176786"/>
    </source>
</evidence>
<name>A0A1F5P7Y7_9BACT</name>
<comment type="caution">
    <text evidence="6">The sequence shown here is derived from an EMBL/GenBank/DDBJ whole genome shotgun (WGS) entry which is preliminary data.</text>
</comment>
<keyword evidence="5" id="KW-0699">rRNA-binding</keyword>
<dbReference type="NCBIfam" id="NF000955">
    <property type="entry name" value="PRK00099.1-1"/>
    <property type="match status" value="1"/>
</dbReference>
<dbReference type="InterPro" id="IPR047865">
    <property type="entry name" value="Ribosomal_uL10_bac_type"/>
</dbReference>
<dbReference type="AlphaFoldDB" id="A0A1F5P7Y7"/>